<dbReference type="InterPro" id="IPR027417">
    <property type="entry name" value="P-loop_NTPase"/>
</dbReference>
<dbReference type="PROSITE" id="PS50893">
    <property type="entry name" value="ABC_TRANSPORTER_2"/>
    <property type="match status" value="1"/>
</dbReference>
<evidence type="ECO:0000256" key="2">
    <source>
        <dbReference type="ARBA" id="ARBA00022840"/>
    </source>
</evidence>
<dbReference type="PANTHER" id="PTHR43158:SF2">
    <property type="entry name" value="SKFA PEPTIDE EXPORT ATP-BINDING PROTEIN SKFE"/>
    <property type="match status" value="1"/>
</dbReference>
<keyword evidence="2 4" id="KW-0067">ATP-binding</keyword>
<proteinExistence type="predicted"/>
<dbReference type="InterPro" id="IPR003439">
    <property type="entry name" value="ABC_transporter-like_ATP-bd"/>
</dbReference>
<dbReference type="AlphaFoldDB" id="A0AAU8DND8"/>
<dbReference type="RefSeq" id="WP_353649314.1">
    <property type="nucleotide sequence ID" value="NZ_CP159218.1"/>
</dbReference>
<dbReference type="InterPro" id="IPR003593">
    <property type="entry name" value="AAA+_ATPase"/>
</dbReference>
<dbReference type="Pfam" id="PF00005">
    <property type="entry name" value="ABC_tran"/>
    <property type="match status" value="1"/>
</dbReference>
<dbReference type="SMART" id="SM00382">
    <property type="entry name" value="AAA"/>
    <property type="match status" value="1"/>
</dbReference>
<feature type="domain" description="ABC transporter" evidence="3">
    <location>
        <begin position="1"/>
        <end position="223"/>
    </location>
</feature>
<sequence length="284" mass="30551">MTGAGKKYRRGWALRHCSFDLQPGSITALVGPNGAGKSTLLAAAAGLLRLTEGEIAVQGEVVRSAPAHPDLGYLAQDKPLYRQYSVADMLEIGRHLNVRWDSALAHRLCEDAALPPKAKVRTLSGGQRTRLALALVLARRPSLVLLDEPLADLDPLARKEVQQTLLAETVDTGLTVLLSSHIVSEIEDACDHLVLLTGGAVTLQGSIEDTVDRHLLLTGPGDDETGLGLLPSADIVEIRRTPRQITVLIDGQPTHVPQGWTTDRPTLEEVVIAHLRDARSGTVR</sequence>
<keyword evidence="1" id="KW-0547">Nucleotide-binding</keyword>
<gene>
    <name evidence="4" type="ORF">ABLG96_21365</name>
</gene>
<dbReference type="CDD" id="cd03230">
    <property type="entry name" value="ABC_DR_subfamily_A"/>
    <property type="match status" value="1"/>
</dbReference>
<protein>
    <submittedName>
        <fullName evidence="4">ABC transporter ATP-binding protein</fullName>
    </submittedName>
</protein>
<dbReference type="InterPro" id="IPR017871">
    <property type="entry name" value="ABC_transporter-like_CS"/>
</dbReference>
<dbReference type="GO" id="GO:0016887">
    <property type="term" value="F:ATP hydrolysis activity"/>
    <property type="evidence" value="ECO:0007669"/>
    <property type="project" value="InterPro"/>
</dbReference>
<reference evidence="4" key="1">
    <citation type="submission" date="2024-05" db="EMBL/GenBank/DDBJ databases">
        <authorList>
            <person name="Cai S.Y."/>
            <person name="Jin L.M."/>
            <person name="Li H.R."/>
        </authorList>
    </citation>
    <scope>NUCLEOTIDE SEQUENCE</scope>
    <source>
        <strain evidence="4">A5-74</strain>
    </source>
</reference>
<evidence type="ECO:0000313" key="4">
    <source>
        <dbReference type="EMBL" id="XCG63699.1"/>
    </source>
</evidence>
<dbReference type="SUPFAM" id="SSF52540">
    <property type="entry name" value="P-loop containing nucleoside triphosphate hydrolases"/>
    <property type="match status" value="1"/>
</dbReference>
<dbReference type="EMBL" id="CP159218">
    <property type="protein sequence ID" value="XCG63699.1"/>
    <property type="molecule type" value="Genomic_DNA"/>
</dbReference>
<dbReference type="GO" id="GO:0005524">
    <property type="term" value="F:ATP binding"/>
    <property type="evidence" value="ECO:0007669"/>
    <property type="project" value="UniProtKB-KW"/>
</dbReference>
<accession>A0AAU8DND8</accession>
<dbReference type="PANTHER" id="PTHR43158">
    <property type="entry name" value="SKFA PEPTIDE EXPORT ATP-BINDING PROTEIN SKFE"/>
    <property type="match status" value="1"/>
</dbReference>
<organism evidence="4">
    <name type="scientific">Nakamurella sp. A5-74</name>
    <dbReference type="NCBI Taxonomy" id="3158264"/>
    <lineage>
        <taxon>Bacteria</taxon>
        <taxon>Bacillati</taxon>
        <taxon>Actinomycetota</taxon>
        <taxon>Actinomycetes</taxon>
        <taxon>Nakamurellales</taxon>
        <taxon>Nakamurellaceae</taxon>
        <taxon>Nakamurella</taxon>
    </lineage>
</organism>
<dbReference type="PROSITE" id="PS00211">
    <property type="entry name" value="ABC_TRANSPORTER_1"/>
    <property type="match status" value="1"/>
</dbReference>
<dbReference type="Gene3D" id="3.40.50.300">
    <property type="entry name" value="P-loop containing nucleotide triphosphate hydrolases"/>
    <property type="match status" value="1"/>
</dbReference>
<evidence type="ECO:0000256" key="1">
    <source>
        <dbReference type="ARBA" id="ARBA00022741"/>
    </source>
</evidence>
<evidence type="ECO:0000259" key="3">
    <source>
        <dbReference type="PROSITE" id="PS50893"/>
    </source>
</evidence>
<name>A0AAU8DND8_9ACTN</name>